<dbReference type="Gramene" id="A01p32520.2_BraZ1">
    <property type="protein sequence ID" value="A01p32520.2_BraZ1.CDS"/>
    <property type="gene ID" value="A01g32520.2_BraZ1"/>
</dbReference>
<reference evidence="3" key="1">
    <citation type="submission" date="2018-11" db="EMBL/GenBank/DDBJ databases">
        <authorList>
            <consortium name="Genoscope - CEA"/>
            <person name="William W."/>
        </authorList>
    </citation>
    <scope>NUCLEOTIDE SEQUENCE</scope>
</reference>
<dbReference type="Pfam" id="PF01571">
    <property type="entry name" value="GCV_T"/>
    <property type="match status" value="1"/>
</dbReference>
<evidence type="ECO:0000313" key="3">
    <source>
        <dbReference type="EMBL" id="VDC76604.1"/>
    </source>
</evidence>
<evidence type="ECO:0000259" key="1">
    <source>
        <dbReference type="Pfam" id="PF01571"/>
    </source>
</evidence>
<dbReference type="InterPro" id="IPR028896">
    <property type="entry name" value="GcvT/YgfZ/DmdA"/>
</dbReference>
<dbReference type="PANTHER" id="PTHR43757:SF14">
    <property type="entry name" value="GLYCINE CLEAVAGE T-PROTEIN FAMILY"/>
    <property type="match status" value="1"/>
</dbReference>
<dbReference type="Gene3D" id="3.30.1360.120">
    <property type="entry name" value="Probable tRNA modification gtpase trme, domain 1"/>
    <property type="match status" value="1"/>
</dbReference>
<feature type="domain" description="GCVT N-terminal" evidence="1">
    <location>
        <begin position="92"/>
        <end position="283"/>
    </location>
</feature>
<dbReference type="SUPFAM" id="SSF103025">
    <property type="entry name" value="Folate-binding domain"/>
    <property type="match status" value="1"/>
</dbReference>
<sequence>MKMAGLSHITATATALLPCFYNGTILRRSSLRLRNGGSREPKLRLRCVSPSEFDFSPPPIDHDLLDTISAGGGIVSEDGVVESFDNDDEALDAFDNGIVVVDLSHFGRIRVSGDDRLHFLHNQTTANFECLIEGQGCDTVFVTPTARTIDIAHAWIMKNAIMLMVSPTTCQSIIEMLNKYIFFADKVEIKDITKQTCLFALAGPKCNQIMSKLNLGDLIGQPYGKHQHYTFDGMPITVGVGSLISDEGFTMLMSPAGAVSVWKTLLSEGAVPMGSEAWEKLRVLQG</sequence>
<accession>A0A3P5ZMD7</accession>
<protein>
    <recommendedName>
        <fullName evidence="1">GCVT N-terminal domain-containing protein</fullName>
    </recommendedName>
</protein>
<dbReference type="PANTHER" id="PTHR43757">
    <property type="entry name" value="AMINOMETHYLTRANSFERASE"/>
    <property type="match status" value="1"/>
</dbReference>
<dbReference type="EMBL" id="LR031571">
    <property type="protein sequence ID" value="VDC76604.1"/>
    <property type="molecule type" value="Genomic_DNA"/>
</dbReference>
<dbReference type="Proteomes" id="UP000694005">
    <property type="component" value="Chromosome A01"/>
</dbReference>
<dbReference type="AlphaFoldDB" id="A0A3P5ZMD7"/>
<dbReference type="InterPro" id="IPR006222">
    <property type="entry name" value="GCVT_N"/>
</dbReference>
<dbReference type="InterPro" id="IPR027266">
    <property type="entry name" value="TrmE/GcvT-like"/>
</dbReference>
<proteinExistence type="predicted"/>
<gene>
    <name evidence="3" type="ORF">BRAA01T03106Z</name>
    <name evidence="2" type="ORF">BRAPAZ1V2_A01P32520.2</name>
</gene>
<evidence type="ECO:0000313" key="2">
    <source>
        <dbReference type="EMBL" id="CAG7889176.1"/>
    </source>
</evidence>
<name>A0A3P5ZMD7_BRACM</name>
<organism evidence="3">
    <name type="scientific">Brassica campestris</name>
    <name type="common">Field mustard</name>
    <dbReference type="NCBI Taxonomy" id="3711"/>
    <lineage>
        <taxon>Eukaryota</taxon>
        <taxon>Viridiplantae</taxon>
        <taxon>Streptophyta</taxon>
        <taxon>Embryophyta</taxon>
        <taxon>Tracheophyta</taxon>
        <taxon>Spermatophyta</taxon>
        <taxon>Magnoliopsida</taxon>
        <taxon>eudicotyledons</taxon>
        <taxon>Gunneridae</taxon>
        <taxon>Pentapetalae</taxon>
        <taxon>rosids</taxon>
        <taxon>malvids</taxon>
        <taxon>Brassicales</taxon>
        <taxon>Brassicaceae</taxon>
        <taxon>Brassiceae</taxon>
        <taxon>Brassica</taxon>
    </lineage>
</organism>
<dbReference type="EMBL" id="LS974617">
    <property type="protein sequence ID" value="CAG7889176.1"/>
    <property type="molecule type" value="Genomic_DNA"/>
</dbReference>